<feature type="transmembrane region" description="Helical" evidence="1">
    <location>
        <begin position="101"/>
        <end position="118"/>
    </location>
</feature>
<gene>
    <name evidence="2" type="ORF">AVDCRST_MAG42-2263</name>
</gene>
<organism evidence="2">
    <name type="scientific">uncultured Chthoniobacterales bacterium</name>
    <dbReference type="NCBI Taxonomy" id="1836801"/>
    <lineage>
        <taxon>Bacteria</taxon>
        <taxon>Pseudomonadati</taxon>
        <taxon>Verrucomicrobiota</taxon>
        <taxon>Spartobacteria</taxon>
        <taxon>Chthoniobacterales</taxon>
        <taxon>environmental samples</taxon>
    </lineage>
</organism>
<accession>A0A6J4IIR6</accession>
<proteinExistence type="predicted"/>
<evidence type="ECO:0000313" key="2">
    <source>
        <dbReference type="EMBL" id="CAA9251596.1"/>
    </source>
</evidence>
<keyword evidence="1" id="KW-0472">Membrane</keyword>
<protein>
    <submittedName>
        <fullName evidence="2">Uncharacterized protein</fullName>
    </submittedName>
</protein>
<feature type="transmembrane region" description="Helical" evidence="1">
    <location>
        <begin position="21"/>
        <end position="43"/>
    </location>
</feature>
<feature type="transmembrane region" description="Helical" evidence="1">
    <location>
        <begin position="49"/>
        <end position="70"/>
    </location>
</feature>
<evidence type="ECO:0000256" key="1">
    <source>
        <dbReference type="SAM" id="Phobius"/>
    </source>
</evidence>
<name>A0A6J4IIR6_9BACT</name>
<feature type="transmembrane region" description="Helical" evidence="1">
    <location>
        <begin position="77"/>
        <end position="95"/>
    </location>
</feature>
<keyword evidence="1" id="KW-1133">Transmembrane helix</keyword>
<dbReference type="AlphaFoldDB" id="A0A6J4IIR6"/>
<reference evidence="2" key="1">
    <citation type="submission" date="2020-02" db="EMBL/GenBank/DDBJ databases">
        <authorList>
            <person name="Meier V. D."/>
        </authorList>
    </citation>
    <scope>NUCLEOTIDE SEQUENCE</scope>
    <source>
        <strain evidence="2">AVDCRST_MAG42</strain>
    </source>
</reference>
<keyword evidence="1" id="KW-0812">Transmembrane</keyword>
<sequence length="139" mass="15158">MVHENDERPRSRSAAESDTGIRHAAIAALAYGALRALSAFIGGMQQPSAAVWFFIDFAVAGLVLGLLAYFISRRSRIAVVLAIAYVAGTQLYVWFGIRSAAGTIVSAIVIGFLFRGARRIFEYHRQRRDVTAATEPEPS</sequence>
<dbReference type="EMBL" id="CADCTA010000080">
    <property type="protein sequence ID" value="CAA9251596.1"/>
    <property type="molecule type" value="Genomic_DNA"/>
</dbReference>